<dbReference type="GO" id="GO:0042256">
    <property type="term" value="P:cytosolic ribosome assembly"/>
    <property type="evidence" value="ECO:0007669"/>
    <property type="project" value="TreeGrafter"/>
</dbReference>
<dbReference type="PANTHER" id="PTHR10826:SF1">
    <property type="entry name" value="COMPLEMENT COMPONENT 1 Q SUBCOMPONENT-BINDING PROTEIN, MITOCHONDRIAL"/>
    <property type="match status" value="1"/>
</dbReference>
<dbReference type="PANTHER" id="PTHR10826">
    <property type="entry name" value="COMPLEMENT COMPONENT 1"/>
    <property type="match status" value="1"/>
</dbReference>
<evidence type="ECO:0000313" key="2">
    <source>
        <dbReference type="Proteomes" id="UP001378960"/>
    </source>
</evidence>
<comment type="caution">
    <text evidence="1">The sequence shown here is derived from an EMBL/GenBank/DDBJ whole genome shotgun (WGS) entry which is preliminary data.</text>
</comment>
<dbReference type="Gene3D" id="3.10.280.10">
    <property type="entry name" value="Mitochondrial glycoprotein"/>
    <property type="match status" value="1"/>
</dbReference>
<proteinExistence type="predicted"/>
<dbReference type="InterPro" id="IPR036561">
    <property type="entry name" value="MAM33_sf"/>
</dbReference>
<dbReference type="AlphaFoldDB" id="A0AAV5R9E0"/>
<dbReference type="Pfam" id="PF02330">
    <property type="entry name" value="MAM33"/>
    <property type="match status" value="1"/>
</dbReference>
<name>A0AAV5R9E0_PICKL</name>
<dbReference type="InterPro" id="IPR003428">
    <property type="entry name" value="MAM33"/>
</dbReference>
<reference evidence="1 2" key="1">
    <citation type="journal article" date="2023" name="Elife">
        <title>Identification of key yeast species and microbe-microbe interactions impacting larval growth of Drosophila in the wild.</title>
        <authorList>
            <person name="Mure A."/>
            <person name="Sugiura Y."/>
            <person name="Maeda R."/>
            <person name="Honda K."/>
            <person name="Sakurai N."/>
            <person name="Takahashi Y."/>
            <person name="Watada M."/>
            <person name="Katoh T."/>
            <person name="Gotoh A."/>
            <person name="Gotoh Y."/>
            <person name="Taniguchi I."/>
            <person name="Nakamura K."/>
            <person name="Hayashi T."/>
            <person name="Katayama T."/>
            <person name="Uemura T."/>
            <person name="Hattori Y."/>
        </authorList>
    </citation>
    <scope>NUCLEOTIDE SEQUENCE [LARGE SCALE GENOMIC DNA]</scope>
    <source>
        <strain evidence="1 2">PK-24</strain>
    </source>
</reference>
<sequence length="255" mass="28684">MSSRLLAQTLRTAIRSSAFKTQITKTIIPRVSVAKFSTSLNVNNQAKTQLNEVLAQELKYEEADAFGLDETFKTYLEENKIEIINTDGKVLAELVKTVNETEKVHIYFDVLRISQTSMQLKQMQEQLEQSEYLEDEVSELAHVDVNVVVAKDNKATGFDVSLSLIDSSFSVTAITNFENAQIALSDSPEAAAQRNLKYSGPEFSNLAEELQEAVNQYLVSRGVDQGLAEFILAYSGVKENNEYLDWLENFKKFTN</sequence>
<protein>
    <submittedName>
        <fullName evidence="1">Mam33 protein</fullName>
    </submittedName>
</protein>
<dbReference type="GO" id="GO:0005759">
    <property type="term" value="C:mitochondrial matrix"/>
    <property type="evidence" value="ECO:0007669"/>
    <property type="project" value="InterPro"/>
</dbReference>
<dbReference type="EMBL" id="BTGB01000009">
    <property type="protein sequence ID" value="GMM48166.1"/>
    <property type="molecule type" value="Genomic_DNA"/>
</dbReference>
<keyword evidence="2" id="KW-1185">Reference proteome</keyword>
<organism evidence="1 2">
    <name type="scientific">Pichia kluyveri</name>
    <name type="common">Yeast</name>
    <dbReference type="NCBI Taxonomy" id="36015"/>
    <lineage>
        <taxon>Eukaryota</taxon>
        <taxon>Fungi</taxon>
        <taxon>Dikarya</taxon>
        <taxon>Ascomycota</taxon>
        <taxon>Saccharomycotina</taxon>
        <taxon>Pichiomycetes</taxon>
        <taxon>Pichiales</taxon>
        <taxon>Pichiaceae</taxon>
        <taxon>Pichia</taxon>
    </lineage>
</organism>
<accession>A0AAV5R9E0</accession>
<evidence type="ECO:0000313" key="1">
    <source>
        <dbReference type="EMBL" id="GMM48166.1"/>
    </source>
</evidence>
<dbReference type="Proteomes" id="UP001378960">
    <property type="component" value="Unassembled WGS sequence"/>
</dbReference>
<dbReference type="SUPFAM" id="SSF54529">
    <property type="entry name" value="Mitochondrial glycoprotein MAM33-like"/>
    <property type="match status" value="1"/>
</dbReference>
<gene>
    <name evidence="1" type="ORF">DAPK24_047640</name>
</gene>